<dbReference type="PROSITE" id="PS50262">
    <property type="entry name" value="G_PROTEIN_RECEP_F1_2"/>
    <property type="match status" value="1"/>
</dbReference>
<feature type="transmembrane region" description="Helical" evidence="5">
    <location>
        <begin position="135"/>
        <end position="154"/>
    </location>
</feature>
<gene>
    <name evidence="7" type="primary">106077576</name>
</gene>
<feature type="domain" description="G-protein coupled receptors family 1 profile" evidence="6">
    <location>
        <begin position="69"/>
        <end position="280"/>
    </location>
</feature>
<evidence type="ECO:0000256" key="2">
    <source>
        <dbReference type="ARBA" id="ARBA00022692"/>
    </source>
</evidence>
<evidence type="ECO:0000313" key="7">
    <source>
        <dbReference type="EnsemblMetazoa" id="BGLB032510-PA"/>
    </source>
</evidence>
<feature type="transmembrane region" description="Helical" evidence="5">
    <location>
        <begin position="185"/>
        <end position="206"/>
    </location>
</feature>
<evidence type="ECO:0000259" key="6">
    <source>
        <dbReference type="PROSITE" id="PS50262"/>
    </source>
</evidence>
<feature type="transmembrane region" description="Helical" evidence="5">
    <location>
        <begin position="58"/>
        <end position="78"/>
    </location>
</feature>
<accession>A0A2C9LLG4</accession>
<dbReference type="KEGG" id="bgt:106077576"/>
<reference evidence="7" key="1">
    <citation type="submission" date="2020-05" db="UniProtKB">
        <authorList>
            <consortium name="EnsemblMetazoa"/>
        </authorList>
    </citation>
    <scope>IDENTIFICATION</scope>
    <source>
        <strain evidence="7">BB02</strain>
    </source>
</reference>
<evidence type="ECO:0000256" key="5">
    <source>
        <dbReference type="SAM" id="Phobius"/>
    </source>
</evidence>
<keyword evidence="4 5" id="KW-0472">Membrane</keyword>
<dbReference type="PANTHER" id="PTHR45698">
    <property type="entry name" value="TRACE AMINE-ASSOCIATED RECEPTOR 19N-RELATED"/>
    <property type="match status" value="1"/>
</dbReference>
<keyword evidence="3 5" id="KW-1133">Transmembrane helix</keyword>
<feature type="transmembrane region" description="Helical" evidence="5">
    <location>
        <begin position="247"/>
        <end position="267"/>
    </location>
</feature>
<name>A0A2C9LLG4_BIOGL</name>
<evidence type="ECO:0000256" key="4">
    <source>
        <dbReference type="ARBA" id="ARBA00023136"/>
    </source>
</evidence>
<proteinExistence type="predicted"/>
<protein>
    <recommendedName>
        <fullName evidence="6">G-protein coupled receptors family 1 profile domain-containing protein</fullName>
    </recommendedName>
</protein>
<evidence type="ECO:0000313" key="8">
    <source>
        <dbReference type="Proteomes" id="UP000076420"/>
    </source>
</evidence>
<dbReference type="EnsemblMetazoa" id="BGLB032510-RA">
    <property type="protein sequence ID" value="BGLB032510-PA"/>
    <property type="gene ID" value="BGLB032510"/>
</dbReference>
<dbReference type="InterPro" id="IPR017452">
    <property type="entry name" value="GPCR_Rhodpsn_7TM"/>
</dbReference>
<sequence>MNITTLGSTSSNSSPPFGFTTKSTTATLTTTTAQAYYVCWSKADSLEQLLLFQTIECYVNPILSFLGLGANIMSLVVLRKSGIHKPSNILLFGLVIADCMCLLMTMDYSLPILYFGPNKLYPVNCGFQYHDVINYFLVITALICTFFGFVGRFVNPFIQMCISMERLFAIFAPMAFKKLITGKRAFVCILLCFSSWLPWAVFKMFIYEVYKQKISRDVNYMIITANTFYRNNKYIIDRIDLLVVDTLVSWIPLALVTSATFTILVKVKMVLRNRMRLTSS</sequence>
<dbReference type="SUPFAM" id="SSF81321">
    <property type="entry name" value="Family A G protein-coupled receptor-like"/>
    <property type="match status" value="1"/>
</dbReference>
<dbReference type="VEuPathDB" id="VectorBase:BGLAX_042306"/>
<dbReference type="GO" id="GO:0016020">
    <property type="term" value="C:membrane"/>
    <property type="evidence" value="ECO:0007669"/>
    <property type="project" value="UniProtKB-SubCell"/>
</dbReference>
<feature type="transmembrane region" description="Helical" evidence="5">
    <location>
        <begin position="90"/>
        <end position="115"/>
    </location>
</feature>
<comment type="subcellular location">
    <subcellularLocation>
        <location evidence="1">Membrane</location>
    </subcellularLocation>
</comment>
<dbReference type="Gene3D" id="1.20.1070.10">
    <property type="entry name" value="Rhodopsin 7-helix transmembrane proteins"/>
    <property type="match status" value="1"/>
</dbReference>
<dbReference type="Proteomes" id="UP000076420">
    <property type="component" value="Unassembled WGS sequence"/>
</dbReference>
<organism evidence="7 8">
    <name type="scientific">Biomphalaria glabrata</name>
    <name type="common">Bloodfluke planorb</name>
    <name type="synonym">Freshwater snail</name>
    <dbReference type="NCBI Taxonomy" id="6526"/>
    <lineage>
        <taxon>Eukaryota</taxon>
        <taxon>Metazoa</taxon>
        <taxon>Spiralia</taxon>
        <taxon>Lophotrochozoa</taxon>
        <taxon>Mollusca</taxon>
        <taxon>Gastropoda</taxon>
        <taxon>Heterobranchia</taxon>
        <taxon>Euthyneura</taxon>
        <taxon>Panpulmonata</taxon>
        <taxon>Hygrophila</taxon>
        <taxon>Lymnaeoidea</taxon>
        <taxon>Planorbidae</taxon>
        <taxon>Biomphalaria</taxon>
    </lineage>
</organism>
<dbReference type="VEuPathDB" id="VectorBase:BGLB032510"/>
<evidence type="ECO:0000256" key="1">
    <source>
        <dbReference type="ARBA" id="ARBA00004370"/>
    </source>
</evidence>
<keyword evidence="2 5" id="KW-0812">Transmembrane</keyword>
<dbReference type="AlphaFoldDB" id="A0A2C9LLG4"/>
<dbReference type="PANTHER" id="PTHR45698:SF1">
    <property type="entry name" value="TRACE AMINE-ASSOCIATED RECEPTOR 13C-LIKE"/>
    <property type="match status" value="1"/>
</dbReference>
<evidence type="ECO:0000256" key="3">
    <source>
        <dbReference type="ARBA" id="ARBA00022989"/>
    </source>
</evidence>